<comment type="caution">
    <text evidence="2">The sequence shown here is derived from an EMBL/GenBank/DDBJ whole genome shotgun (WGS) entry which is preliminary data.</text>
</comment>
<reference evidence="2 3" key="1">
    <citation type="journal article" date="2015" name="Genome Announc.">
        <title>Expanding the biotechnology potential of lactobacilli through comparative genomics of 213 strains and associated genera.</title>
        <authorList>
            <person name="Sun Z."/>
            <person name="Harris H.M."/>
            <person name="McCann A."/>
            <person name="Guo C."/>
            <person name="Argimon S."/>
            <person name="Zhang W."/>
            <person name="Yang X."/>
            <person name="Jeffery I.B."/>
            <person name="Cooney J.C."/>
            <person name="Kagawa T.F."/>
            <person name="Liu W."/>
            <person name="Song Y."/>
            <person name="Salvetti E."/>
            <person name="Wrobel A."/>
            <person name="Rasinkangas P."/>
            <person name="Parkhill J."/>
            <person name="Rea M.C."/>
            <person name="O'Sullivan O."/>
            <person name="Ritari J."/>
            <person name="Douillard F.P."/>
            <person name="Paul Ross R."/>
            <person name="Yang R."/>
            <person name="Briner A.E."/>
            <person name="Felis G.E."/>
            <person name="de Vos W.M."/>
            <person name="Barrangou R."/>
            <person name="Klaenhammer T.R."/>
            <person name="Caufield P.W."/>
            <person name="Cui Y."/>
            <person name="Zhang H."/>
            <person name="O'Toole P.W."/>
        </authorList>
    </citation>
    <scope>NUCLEOTIDE SEQUENCE [LARGE SCALE GENOMIC DNA]</scope>
    <source>
        <strain evidence="2 3">DSM 18390</strain>
    </source>
</reference>
<dbReference type="EMBL" id="AZFZ01000029">
    <property type="protein sequence ID" value="KRM43733.1"/>
    <property type="molecule type" value="Genomic_DNA"/>
</dbReference>
<feature type="transmembrane region" description="Helical" evidence="1">
    <location>
        <begin position="61"/>
        <end position="81"/>
    </location>
</feature>
<organism evidence="2 3">
    <name type="scientific">Lentilactobacillus parafarraginis DSM 18390 = JCM 14109</name>
    <dbReference type="NCBI Taxonomy" id="1423786"/>
    <lineage>
        <taxon>Bacteria</taxon>
        <taxon>Bacillati</taxon>
        <taxon>Bacillota</taxon>
        <taxon>Bacilli</taxon>
        <taxon>Lactobacillales</taxon>
        <taxon>Lactobacillaceae</taxon>
        <taxon>Lentilactobacillus</taxon>
    </lineage>
</organism>
<feature type="transmembrane region" description="Helical" evidence="1">
    <location>
        <begin position="34"/>
        <end position="55"/>
    </location>
</feature>
<sequence>MDWFDAITDAISFFFIDACPEFWKNTRVPRWLRVLSLLPVIVLALIALAITWLILLNGIAWLIIISGGLAVVFIWISWHYLRIIFSKSAQPAEDGGQRH</sequence>
<evidence type="ECO:0000313" key="3">
    <source>
        <dbReference type="Proteomes" id="UP000051010"/>
    </source>
</evidence>
<keyword evidence="1" id="KW-1133">Transmembrane helix</keyword>
<name>A0A0R1YPC0_9LACO</name>
<dbReference type="RefSeq" id="WP_054734737.1">
    <property type="nucleotide sequence ID" value="NZ_AZFZ01000029.1"/>
</dbReference>
<keyword evidence="1" id="KW-0472">Membrane</keyword>
<keyword evidence="1" id="KW-0812">Transmembrane</keyword>
<protein>
    <submittedName>
        <fullName evidence="2">Uncharacterized protein</fullName>
    </submittedName>
</protein>
<proteinExistence type="predicted"/>
<dbReference type="PATRIC" id="fig|1423786.4.peg.1406"/>
<gene>
    <name evidence="2" type="ORF">FD47_GL001309</name>
</gene>
<dbReference type="Proteomes" id="UP000051010">
    <property type="component" value="Unassembled WGS sequence"/>
</dbReference>
<dbReference type="AlphaFoldDB" id="A0A0R1YPC0"/>
<accession>A0A0R1YPC0</accession>
<evidence type="ECO:0000313" key="2">
    <source>
        <dbReference type="EMBL" id="KRM43733.1"/>
    </source>
</evidence>
<evidence type="ECO:0000256" key="1">
    <source>
        <dbReference type="SAM" id="Phobius"/>
    </source>
</evidence>